<evidence type="ECO:0000256" key="3">
    <source>
        <dbReference type="ARBA" id="ARBA00013365"/>
    </source>
</evidence>
<dbReference type="InterPro" id="IPR050535">
    <property type="entry name" value="DNA_Repair-Maintenance_Comp"/>
</dbReference>
<evidence type="ECO:0000256" key="7">
    <source>
        <dbReference type="RuleBase" id="RU363069"/>
    </source>
</evidence>
<evidence type="ECO:0000256" key="2">
    <source>
        <dbReference type="ARBA" id="ARBA00011322"/>
    </source>
</evidence>
<dbReference type="Pfam" id="PF00149">
    <property type="entry name" value="Metallophos"/>
    <property type="match status" value="1"/>
</dbReference>
<dbReference type="PANTHER" id="PTHR30337:SF0">
    <property type="entry name" value="NUCLEASE SBCCD SUBUNIT D"/>
    <property type="match status" value="1"/>
</dbReference>
<keyword evidence="5 7" id="KW-0378">Hydrolase</keyword>
<dbReference type="InterPro" id="IPR026843">
    <property type="entry name" value="SbcD_C"/>
</dbReference>
<comment type="function">
    <text evidence="7">SbcCD cleaves DNA hairpin structures. These structures can inhibit DNA replication and are intermediates in certain DNA recombination reactions. The complex acts as a 3'-&gt;5' double strand exonuclease that can open hairpins. It also has a 5' single-strand endonuclease activity.</text>
</comment>
<name>A0A5S9QC47_9GAMM</name>
<evidence type="ECO:0000313" key="11">
    <source>
        <dbReference type="Proteomes" id="UP000434580"/>
    </source>
</evidence>
<dbReference type="GO" id="GO:0004519">
    <property type="term" value="F:endonuclease activity"/>
    <property type="evidence" value="ECO:0007669"/>
    <property type="project" value="UniProtKB-KW"/>
</dbReference>
<accession>A0A5S9QC47</accession>
<proteinExistence type="inferred from homology"/>
<keyword evidence="4 7" id="KW-0540">Nuclease</keyword>
<reference evidence="10 11" key="1">
    <citation type="submission" date="2019-11" db="EMBL/GenBank/DDBJ databases">
        <authorList>
            <person name="Holert J."/>
        </authorList>
    </citation>
    <scope>NUCLEOTIDE SEQUENCE [LARGE SCALE GENOMIC DNA]</scope>
    <source>
        <strain evidence="10">BC5_2</strain>
    </source>
</reference>
<dbReference type="InterPro" id="IPR004593">
    <property type="entry name" value="SbcD"/>
</dbReference>
<dbReference type="AlphaFoldDB" id="A0A5S9QC47"/>
<evidence type="ECO:0000256" key="1">
    <source>
        <dbReference type="ARBA" id="ARBA00010555"/>
    </source>
</evidence>
<evidence type="ECO:0000256" key="5">
    <source>
        <dbReference type="ARBA" id="ARBA00022801"/>
    </source>
</evidence>
<dbReference type="NCBIfam" id="TIGR00619">
    <property type="entry name" value="sbcd"/>
    <property type="match status" value="1"/>
</dbReference>
<dbReference type="GO" id="GO:0006260">
    <property type="term" value="P:DNA replication"/>
    <property type="evidence" value="ECO:0007669"/>
    <property type="project" value="UniProtKB-KW"/>
</dbReference>
<dbReference type="Proteomes" id="UP000434580">
    <property type="component" value="Unassembled WGS sequence"/>
</dbReference>
<keyword evidence="7" id="KW-0255">Endonuclease</keyword>
<gene>
    <name evidence="10" type="primary">sbcD_1</name>
    <name evidence="7" type="synonym">sbcD</name>
    <name evidence="10" type="ORF">DPBNPPHM_01905</name>
</gene>
<keyword evidence="6 7" id="KW-0269">Exonuclease</keyword>
<dbReference type="Pfam" id="PF12320">
    <property type="entry name" value="SbcD_C"/>
    <property type="match status" value="1"/>
</dbReference>
<dbReference type="Gene3D" id="3.60.21.10">
    <property type="match status" value="1"/>
</dbReference>
<keyword evidence="7" id="KW-0233">DNA recombination</keyword>
<evidence type="ECO:0000259" key="9">
    <source>
        <dbReference type="Pfam" id="PF12320"/>
    </source>
</evidence>
<feature type="domain" description="Nuclease SbcCD subunit D C-terminal" evidence="9">
    <location>
        <begin position="273"/>
        <end position="360"/>
    </location>
</feature>
<organism evidence="10 11">
    <name type="scientific">BD1-7 clade bacterium</name>
    <dbReference type="NCBI Taxonomy" id="2029982"/>
    <lineage>
        <taxon>Bacteria</taxon>
        <taxon>Pseudomonadati</taxon>
        <taxon>Pseudomonadota</taxon>
        <taxon>Gammaproteobacteria</taxon>
        <taxon>Cellvibrionales</taxon>
        <taxon>Spongiibacteraceae</taxon>
        <taxon>BD1-7 clade</taxon>
    </lineage>
</organism>
<evidence type="ECO:0000313" key="10">
    <source>
        <dbReference type="EMBL" id="CAA0115219.1"/>
    </source>
</evidence>
<evidence type="ECO:0000259" key="8">
    <source>
        <dbReference type="Pfam" id="PF00149"/>
    </source>
</evidence>
<dbReference type="PANTHER" id="PTHR30337">
    <property type="entry name" value="COMPONENT OF ATP-DEPENDENT DSDNA EXONUCLEASE"/>
    <property type="match status" value="1"/>
</dbReference>
<dbReference type="CDD" id="cd00840">
    <property type="entry name" value="MPP_Mre11_N"/>
    <property type="match status" value="1"/>
</dbReference>
<dbReference type="EMBL" id="CACSII010000018">
    <property type="protein sequence ID" value="CAA0115219.1"/>
    <property type="molecule type" value="Genomic_DNA"/>
</dbReference>
<comment type="subunit">
    <text evidence="2 7">Heterodimer of SbcC and SbcD.</text>
</comment>
<evidence type="ECO:0000256" key="4">
    <source>
        <dbReference type="ARBA" id="ARBA00022722"/>
    </source>
</evidence>
<evidence type="ECO:0000256" key="6">
    <source>
        <dbReference type="ARBA" id="ARBA00022839"/>
    </source>
</evidence>
<dbReference type="SUPFAM" id="SSF56300">
    <property type="entry name" value="Metallo-dependent phosphatases"/>
    <property type="match status" value="1"/>
</dbReference>
<protein>
    <recommendedName>
        <fullName evidence="3 7">Nuclease SbcCD subunit D</fullName>
    </recommendedName>
</protein>
<keyword evidence="7" id="KW-0235">DNA replication</keyword>
<dbReference type="GO" id="GO:0008408">
    <property type="term" value="F:3'-5' exonuclease activity"/>
    <property type="evidence" value="ECO:0007669"/>
    <property type="project" value="InterPro"/>
</dbReference>
<dbReference type="InterPro" id="IPR004843">
    <property type="entry name" value="Calcineurin-like_PHP"/>
</dbReference>
<dbReference type="InterPro" id="IPR029052">
    <property type="entry name" value="Metallo-depent_PP-like"/>
</dbReference>
<dbReference type="InterPro" id="IPR041796">
    <property type="entry name" value="Mre11_N"/>
</dbReference>
<dbReference type="OrthoDB" id="9773856at2"/>
<sequence>MKFLHTSDWHIGRQFHNVSLLDDQAIVLDRIIAQLNEHDVDALVIAGDLYDRSVPPASAVALLDKVFHTISVEMNIPILLIPGNHDSAERLRFAARQLRTAGIYIFGDLQDATNPVILKGKSGTEVAFFGLPYNDPEQVRLMFNATDIKTHNDAHTFMVDRIRTSPAFKEKPLGNTVLISHCFVDGASACESERPLAIGGAERVDYQCMENFGYVALGHLHSPQYKGAEHIRYSGSPMKYSFSEVSQKKGTTLVTFDNNGLEEHKHLPLTADRDMRIIDGEIQTIIDAAADDSATDDYLLVRLQDKHAILDAMGKLRQVYPNILALEKTALMQTLAPAQLHREQLKRSEASMFADFFGQTTGHDLSDSQTEALENLINQLHTGTDNGDKP</sequence>
<dbReference type="GO" id="GO:0006310">
    <property type="term" value="P:DNA recombination"/>
    <property type="evidence" value="ECO:0007669"/>
    <property type="project" value="UniProtKB-KW"/>
</dbReference>
<feature type="domain" description="Calcineurin-like phosphoesterase" evidence="8">
    <location>
        <begin position="1"/>
        <end position="223"/>
    </location>
</feature>
<comment type="similarity">
    <text evidence="1 7">Belongs to the SbcD family.</text>
</comment>